<accession>A0AAC9N5P5</accession>
<name>A0AAC9N5P5_9FLAO</name>
<feature type="domain" description="Thioester reductase (TE)" evidence="1">
    <location>
        <begin position="5"/>
        <end position="262"/>
    </location>
</feature>
<dbReference type="Proteomes" id="UP000175968">
    <property type="component" value="Chromosome"/>
</dbReference>
<dbReference type="InterPro" id="IPR013120">
    <property type="entry name" value="FAR_NAD-bd"/>
</dbReference>
<protein>
    <recommendedName>
        <fullName evidence="1">Thioester reductase (TE) domain-containing protein</fullName>
    </recommendedName>
</protein>
<reference evidence="2 3" key="1">
    <citation type="submission" date="2016-10" db="EMBL/GenBank/DDBJ databases">
        <title>Flavobacterium gilvum sp. nov., isolated from stream water.</title>
        <authorList>
            <person name="Shin S.-K."/>
            <person name="Cho Y.-J."/>
            <person name="Yi H."/>
        </authorList>
    </citation>
    <scope>NUCLEOTIDE SEQUENCE [LARGE SCALE GENOMIC DNA]</scope>
    <source>
        <strain evidence="2 3">EM1308</strain>
    </source>
</reference>
<dbReference type="AlphaFoldDB" id="A0AAC9N5P5"/>
<dbReference type="Pfam" id="PF07993">
    <property type="entry name" value="NAD_binding_4"/>
    <property type="match status" value="1"/>
</dbReference>
<dbReference type="PANTHER" id="PTHR43000">
    <property type="entry name" value="DTDP-D-GLUCOSE 4,6-DEHYDRATASE-RELATED"/>
    <property type="match status" value="1"/>
</dbReference>
<evidence type="ECO:0000313" key="2">
    <source>
        <dbReference type="EMBL" id="AOW09627.1"/>
    </source>
</evidence>
<dbReference type="Gene3D" id="3.40.50.720">
    <property type="entry name" value="NAD(P)-binding Rossmann-like Domain"/>
    <property type="match status" value="1"/>
</dbReference>
<sequence length="374" mass="43199">MKIILTGATGVLGSQIMYEILELFVKESIEGKLILIVRGKKKKTALERINQLLSSSYTPQFLRDIGLEKLDAYIEIVDTDLDAVEENFSTTIEGAYFIHSAGYVNLSTDEEHREKIFEENTKITKIILNNFHHFIKKFIYIGTAFSSGERSGLVENDFHNLGFIPKHRNAYENAKFHSENFVAQRCKALGLPFQILRPSVICGKMLGDENRYFISKYMVFYLLAKFFYFASQRITEQENVRFIMNKETGLNIIAVDYVAKVIVSVFRREDIQQLNIVSHKSLNLVKGLQLIMDEVGYSNYAIVPNTPHFEYHNITEKLYYESIGKHLKPYLVSSAKEYNTTLLNSILEIPILDDETFTQMIRYGKLNNFRDINV</sequence>
<evidence type="ECO:0000313" key="3">
    <source>
        <dbReference type="Proteomes" id="UP000175968"/>
    </source>
</evidence>
<dbReference type="KEGG" id="fgl:EM308_08990"/>
<dbReference type="RefSeq" id="WP_035636550.1">
    <property type="nucleotide sequence ID" value="NZ_CP017479.1"/>
</dbReference>
<organism evidence="2 3">
    <name type="scientific">Flavobacterium gilvum</name>
    <dbReference type="NCBI Taxonomy" id="1492737"/>
    <lineage>
        <taxon>Bacteria</taxon>
        <taxon>Pseudomonadati</taxon>
        <taxon>Bacteroidota</taxon>
        <taxon>Flavobacteriia</taxon>
        <taxon>Flavobacteriales</taxon>
        <taxon>Flavobacteriaceae</taxon>
        <taxon>Flavobacterium</taxon>
    </lineage>
</organism>
<keyword evidence="3" id="KW-1185">Reference proteome</keyword>
<gene>
    <name evidence="2" type="ORF">EM308_08990</name>
</gene>
<proteinExistence type="predicted"/>
<dbReference type="EMBL" id="CP017479">
    <property type="protein sequence ID" value="AOW09627.1"/>
    <property type="molecule type" value="Genomic_DNA"/>
</dbReference>
<dbReference type="SUPFAM" id="SSF51735">
    <property type="entry name" value="NAD(P)-binding Rossmann-fold domains"/>
    <property type="match status" value="1"/>
</dbReference>
<dbReference type="InterPro" id="IPR036291">
    <property type="entry name" value="NAD(P)-bd_dom_sf"/>
</dbReference>
<evidence type="ECO:0000259" key="1">
    <source>
        <dbReference type="Pfam" id="PF07993"/>
    </source>
</evidence>